<reference evidence="9" key="1">
    <citation type="submission" date="2023-11" db="EMBL/GenBank/DDBJ databases">
        <authorList>
            <person name="De Vega J J."/>
            <person name="De Vega J J."/>
        </authorList>
    </citation>
    <scope>NUCLEOTIDE SEQUENCE</scope>
</reference>
<keyword evidence="4" id="KW-0720">Serine protease</keyword>
<feature type="compositionally biased region" description="Acidic residues" evidence="7">
    <location>
        <begin position="644"/>
        <end position="653"/>
    </location>
</feature>
<gene>
    <name evidence="9" type="ORF">MYCIT1_LOCUS33250</name>
</gene>
<evidence type="ECO:0000256" key="3">
    <source>
        <dbReference type="ARBA" id="ARBA00022801"/>
    </source>
</evidence>
<dbReference type="InterPro" id="IPR036770">
    <property type="entry name" value="Ankyrin_rpt-contain_sf"/>
</dbReference>
<dbReference type="GO" id="GO:0006508">
    <property type="term" value="P:proteolysis"/>
    <property type="evidence" value="ECO:0007669"/>
    <property type="project" value="UniProtKB-KW"/>
</dbReference>
<evidence type="ECO:0000259" key="8">
    <source>
        <dbReference type="Pfam" id="PF05922"/>
    </source>
</evidence>
<comment type="caution">
    <text evidence="9">The sequence shown here is derived from an EMBL/GenBank/DDBJ whole genome shotgun (WGS) entry which is preliminary data.</text>
</comment>
<evidence type="ECO:0000256" key="4">
    <source>
        <dbReference type="ARBA" id="ARBA00022825"/>
    </source>
</evidence>
<evidence type="ECO:0000256" key="5">
    <source>
        <dbReference type="PROSITE-ProRule" id="PRU00023"/>
    </source>
</evidence>
<evidence type="ECO:0000256" key="1">
    <source>
        <dbReference type="ARBA" id="ARBA00011073"/>
    </source>
</evidence>
<organism evidence="9 10">
    <name type="scientific">Mycena citricolor</name>
    <dbReference type="NCBI Taxonomy" id="2018698"/>
    <lineage>
        <taxon>Eukaryota</taxon>
        <taxon>Fungi</taxon>
        <taxon>Dikarya</taxon>
        <taxon>Basidiomycota</taxon>
        <taxon>Agaricomycotina</taxon>
        <taxon>Agaricomycetes</taxon>
        <taxon>Agaricomycetidae</taxon>
        <taxon>Agaricales</taxon>
        <taxon>Marasmiineae</taxon>
        <taxon>Mycenaceae</taxon>
        <taxon>Mycena</taxon>
    </lineage>
</organism>
<dbReference type="SUPFAM" id="SSF48403">
    <property type="entry name" value="Ankyrin repeat"/>
    <property type="match status" value="2"/>
</dbReference>
<accession>A0AAD2HVJ7</accession>
<dbReference type="Gene3D" id="3.40.50.200">
    <property type="entry name" value="Peptidase S8/S53 domain"/>
    <property type="match status" value="1"/>
</dbReference>
<name>A0AAD2HVJ7_9AGAR</name>
<dbReference type="PRINTS" id="PR01415">
    <property type="entry name" value="ANKYRIN"/>
</dbReference>
<dbReference type="Proteomes" id="UP001295794">
    <property type="component" value="Unassembled WGS sequence"/>
</dbReference>
<dbReference type="Pfam" id="PF05922">
    <property type="entry name" value="Inhibitor_I9"/>
    <property type="match status" value="1"/>
</dbReference>
<feature type="compositionally biased region" description="Acidic residues" evidence="7">
    <location>
        <begin position="1126"/>
        <end position="1145"/>
    </location>
</feature>
<proteinExistence type="inferred from homology"/>
<dbReference type="InterPro" id="IPR036852">
    <property type="entry name" value="Peptidase_S8/S53_dom_sf"/>
</dbReference>
<dbReference type="InterPro" id="IPR037045">
    <property type="entry name" value="S8pro/Inhibitor_I9_sf"/>
</dbReference>
<keyword evidence="2" id="KW-0645">Protease</keyword>
<dbReference type="Gene3D" id="3.30.70.80">
    <property type="entry name" value="Peptidase S8 propeptide/proteinase inhibitor I9"/>
    <property type="match status" value="1"/>
</dbReference>
<comment type="similarity">
    <text evidence="1 6">Belongs to the peptidase S8 family.</text>
</comment>
<evidence type="ECO:0000256" key="6">
    <source>
        <dbReference type="PROSITE-ProRule" id="PRU01240"/>
    </source>
</evidence>
<evidence type="ECO:0000256" key="7">
    <source>
        <dbReference type="SAM" id="MobiDB-lite"/>
    </source>
</evidence>
<keyword evidence="3" id="KW-0378">Hydrolase</keyword>
<protein>
    <recommendedName>
        <fullName evidence="8">Inhibitor I9 domain-containing protein</fullName>
    </recommendedName>
</protein>
<dbReference type="Pfam" id="PF00023">
    <property type="entry name" value="Ank"/>
    <property type="match status" value="2"/>
</dbReference>
<dbReference type="PROSITE" id="PS50088">
    <property type="entry name" value="ANK_REPEAT"/>
    <property type="match status" value="2"/>
</dbReference>
<feature type="repeat" description="ANK" evidence="5">
    <location>
        <begin position="664"/>
        <end position="696"/>
    </location>
</feature>
<dbReference type="InterPro" id="IPR050131">
    <property type="entry name" value="Peptidase_S8_subtilisin-like"/>
</dbReference>
<dbReference type="PROSITE" id="PS51892">
    <property type="entry name" value="SUBTILASE"/>
    <property type="match status" value="1"/>
</dbReference>
<dbReference type="PANTHER" id="PTHR43806">
    <property type="entry name" value="PEPTIDASE S8"/>
    <property type="match status" value="1"/>
</dbReference>
<feature type="compositionally biased region" description="Acidic residues" evidence="7">
    <location>
        <begin position="594"/>
        <end position="628"/>
    </location>
</feature>
<dbReference type="PANTHER" id="PTHR43806:SF11">
    <property type="entry name" value="CEREVISIN-RELATED"/>
    <property type="match status" value="1"/>
</dbReference>
<sequence length="2008" mass="219409">MVSETPPQTPEAEAFIQRVLSLPPGSARLDEALRPSIDDESALRRLFATDKAHARLYDPYVGLVDVFAAPAALRTTRARIVSSPSDLSARYAMPLADAQRRADACGLEQRRRGGRVGARVSGAPARERGVSKRAMRKYFHSAAYPTSDVDLFLWGLTTEQAEKKIVQIYEAVRDSVPWDVTCVRTKHTISIHSQYPYRSVQIVLRLYSSPAEILAGFDIDAPCCLYDGTRVLANPRAIVASMRQCNTVDMTRRSPSYEVRLAKYAARGFEVSIPSLSREDIDPTIFERSIVRVTGLARLLVLEKLTSVESRDAFLQARRTLRGRPNANSAYSRRMKRKFKGDLKQDSSLVGMEMNDYDVASLHIPYGPGWDARRIDKLDLGMNSTFNPKNKGRRLHRHPAYFGTIEECMEDCCEHCPEPIDADERALQAEEDANYIRGRIAFIKEDPGRQTLSGSFNPIDVGEWSAQVYIGPTERFFGAIARGDQVLVQKMLADEAYDVQRRDHVGRSPLQFAIMCKQTRVACDLIDAGARMTARLVDGRTSLHLAAQFGLVEVLRKLLERSHENAKQVPSKAGEDKDATEAASGAEKQRMSSEDDWSSEEDDVSMEDEDDVDMEDEDEPVSGEEDEAASAKEKLATETGTADLPDDVTDEPDVFEIDVPDWDLGYTPLGHGIVAGSLEAVDELLKAGADINFVSQAKNRHGGQSLADLPLSLTIIPLESAQVCAIAEALIKAGASCSAADPDGWTIFHRAVAANRPNLVATFLRCDPNAKSAALDYPTVGYSGATVPLVTAVSKGYYAVVTVLVAYAAKMVPEEEVLHRAFSVSRYSYVSDKSANNPLEVALARHDDVFRLLVELGADYNVAVAYGKDRPDDRRTVVEWLQYAATQADVNIADMERQLSSDADLAEEDAARQGWAEFLVKDSYNQKVKAAKLAAGRTDVPWQERTRLEWVDAKGYYQDMASFLIERNAKTWAEVYPDLVSTAGEALGSGATSAQERRQRKLLKHGMTVDEKQSRYLLMTDLWGTSPVPAFQETLYDELFEAAFGGDNRKIEALCSKPDPAVGKSLLQVAVFVADGSNRYIRTGLTPVYAAIAGRKWETARLLMAIAAAQYKPNEAKARFSTSGMDIDDSDDSDNESDASDDTIEQDTINFIDIANRASPIRCKVHPTELINSGNRDPFSEAIDENDLTPELPIHLMALVIGQDRVEMLDELMRRTGRGIEHALMAHRDKLAEAEEEDVPAVNDKNRIYLGLNVHGKKRADLAKRNDPDADGSGSDSRAGVPLLWLAIQSGKTRTVEYLFSQPQAHWGGEARGDAAGLAGWTITSMGESPIVPALLNSELDILKSLFKMSPVLMKESLRQRLRFFGMDLLSLAVQLDCKPEMIDFLLAKGVTAVEKDSVRRWNIFHHVVNKDNDKLLVHLLEKLPRDMVTTLLAQPSHGRLNTPLHIAAKTASSKCVKALLEFSSAPELSRAEKTRLLLDAAPQSVLIENGVGETALEVASLKQLQSLIQHVESCVHGSRASGVQQATNSPVRFDVIPLKTELARLQGVADNLLGQGVLDRAIGDKILGFKKYTGDALIALKDSDVAEEETADPATTLVHVQDAQAKVSGPRELVHTVDVQASVQFSLAVKPSGDSDDEDDNNGYRYRRRVAKGKVDGGLEAEADDWEERAKRREMYIYSRLQPLLPSTTTMSVLALALSLAAAVSSTPLSTSPYYSAPQRTPLSLAPLSESHVYGTLNNSYIVVLKPGTPSAIMQNHFTFLQSAHEAAPLTDDTFAISHVYDHINGYAGRFSAPVVEHLRSLPEVDFIERDQIVRTQEVVTQRSAPWGLARISHRKKLGLGTFTRYAYEESGGEGVDVYVIDTGTIASTKYGVAKKANVIAVKVLGSNGSGSMSDVVGGVAFATEAATAKAEQAKAELKATGKTSHKGSVANMSLGGGKSTALDRAVDAAVDKGLHFAVAAGNDNRDACNYSPAAAVKAITVGASTSATSVLTSPTTVNVLTCSLRA</sequence>
<evidence type="ECO:0000313" key="10">
    <source>
        <dbReference type="Proteomes" id="UP001295794"/>
    </source>
</evidence>
<dbReference type="SUPFAM" id="SSF52743">
    <property type="entry name" value="Subtilisin-like"/>
    <property type="match status" value="1"/>
</dbReference>
<dbReference type="EMBL" id="CAVNYO010000444">
    <property type="protein sequence ID" value="CAK5281900.1"/>
    <property type="molecule type" value="Genomic_DNA"/>
</dbReference>
<feature type="region of interest" description="Disordered" evidence="7">
    <location>
        <begin position="565"/>
        <end position="653"/>
    </location>
</feature>
<keyword evidence="10" id="KW-1185">Reference proteome</keyword>
<dbReference type="PROSITE" id="PS50297">
    <property type="entry name" value="ANK_REP_REGION"/>
    <property type="match status" value="2"/>
</dbReference>
<dbReference type="GO" id="GO:0004252">
    <property type="term" value="F:serine-type endopeptidase activity"/>
    <property type="evidence" value="ECO:0007669"/>
    <property type="project" value="InterPro"/>
</dbReference>
<keyword evidence="5" id="KW-0040">ANK repeat</keyword>
<evidence type="ECO:0000256" key="2">
    <source>
        <dbReference type="ARBA" id="ARBA00022670"/>
    </source>
</evidence>
<evidence type="ECO:0000313" key="9">
    <source>
        <dbReference type="EMBL" id="CAK5281900.1"/>
    </source>
</evidence>
<dbReference type="GO" id="GO:0005615">
    <property type="term" value="C:extracellular space"/>
    <property type="evidence" value="ECO:0007669"/>
    <property type="project" value="TreeGrafter"/>
</dbReference>
<dbReference type="InterPro" id="IPR002110">
    <property type="entry name" value="Ankyrin_rpt"/>
</dbReference>
<dbReference type="SMART" id="SM00248">
    <property type="entry name" value="ANK"/>
    <property type="match status" value="9"/>
</dbReference>
<feature type="repeat" description="ANK" evidence="5">
    <location>
        <begin position="538"/>
        <end position="562"/>
    </location>
</feature>
<comment type="caution">
    <text evidence="6">Lacks conserved residue(s) required for the propagation of feature annotation.</text>
</comment>
<dbReference type="Gene3D" id="1.25.40.20">
    <property type="entry name" value="Ankyrin repeat-containing domain"/>
    <property type="match status" value="3"/>
</dbReference>
<feature type="region of interest" description="Disordered" evidence="7">
    <location>
        <begin position="1120"/>
        <end position="1145"/>
    </location>
</feature>
<dbReference type="InterPro" id="IPR010259">
    <property type="entry name" value="S8pro/Inhibitor_I9"/>
</dbReference>
<feature type="domain" description="Inhibitor I9" evidence="8">
    <location>
        <begin position="1741"/>
        <end position="1818"/>
    </location>
</feature>